<feature type="region of interest" description="Disordered" evidence="1">
    <location>
        <begin position="1"/>
        <end position="22"/>
    </location>
</feature>
<gene>
    <name evidence="2" type="ORF">KIPB_002773</name>
</gene>
<protein>
    <submittedName>
        <fullName evidence="2">Uncharacterized protein</fullName>
    </submittedName>
</protein>
<evidence type="ECO:0000313" key="2">
    <source>
        <dbReference type="EMBL" id="GIQ81762.1"/>
    </source>
</evidence>
<dbReference type="EMBL" id="BDIP01000487">
    <property type="protein sequence ID" value="GIQ81762.1"/>
    <property type="molecule type" value="Genomic_DNA"/>
</dbReference>
<keyword evidence="3" id="KW-1185">Reference proteome</keyword>
<evidence type="ECO:0000256" key="1">
    <source>
        <dbReference type="SAM" id="MobiDB-lite"/>
    </source>
</evidence>
<name>A0A9K3GGH2_9EUKA</name>
<reference evidence="2 3" key="1">
    <citation type="journal article" date="2018" name="PLoS ONE">
        <title>The draft genome of Kipferlia bialata reveals reductive genome evolution in fornicate parasites.</title>
        <authorList>
            <person name="Tanifuji G."/>
            <person name="Takabayashi S."/>
            <person name="Kume K."/>
            <person name="Takagi M."/>
            <person name="Nakayama T."/>
            <person name="Kamikawa R."/>
            <person name="Inagaki Y."/>
            <person name="Hashimoto T."/>
        </authorList>
    </citation>
    <scope>NUCLEOTIDE SEQUENCE [LARGE SCALE GENOMIC DNA]</scope>
    <source>
        <strain evidence="2">NY0173</strain>
    </source>
</reference>
<accession>A0A9K3GGH2</accession>
<proteinExistence type="predicted"/>
<dbReference type="Proteomes" id="UP000265618">
    <property type="component" value="Unassembled WGS sequence"/>
</dbReference>
<evidence type="ECO:0000313" key="3">
    <source>
        <dbReference type="Proteomes" id="UP000265618"/>
    </source>
</evidence>
<dbReference type="AlphaFoldDB" id="A0A9K3GGH2"/>
<comment type="caution">
    <text evidence="2">The sequence shown here is derived from an EMBL/GenBank/DDBJ whole genome shotgun (WGS) entry which is preliminary data.</text>
</comment>
<organism evidence="2 3">
    <name type="scientific">Kipferlia bialata</name>
    <dbReference type="NCBI Taxonomy" id="797122"/>
    <lineage>
        <taxon>Eukaryota</taxon>
        <taxon>Metamonada</taxon>
        <taxon>Carpediemonas-like organisms</taxon>
        <taxon>Kipferlia</taxon>
    </lineage>
</organism>
<sequence length="598" mass="63374">MRRCNWESPTLRKNAKTHSTKASVGNTRAELLVCLDRIASVKTPVDIEAEDVGVLRRSLAQTANSLDSNRRHILMHRDALGRLGACVCGSVPSSEWQIDPKVTVSVLQLFTAIALAPSVPYVRDNATPGTPKAREKTLHGTTRPTSTGILDVGDALTECGVVEPAVTLMEQTDSINKAFPDSVSLAAQEFIAAYISIGPRYRDALLRAGLGNIMLRAVRSASEAGDTARTATGVSKALVGKGGVPNLPIAPSPLLGVYIRRCIAFADMLPSMASCDTPVDDSLLSHLVLPTLSMLHCPSLPKKDRLSLSRGCLSALSFWTYHAEESADKAHTPRGRCAFMKLVKATPAPRDGPTPSAMLCEGLMACVQVPDLSELAHVSINNLIALGHAPLFGTRHCAAGSVVETLSFSGLVHALVPGTHTPTKLTKGARAQRVGSVTSALDTHTHNLCVPLAAKVAPYAASVLSELSLASEWPMHMGLAASAAESLLAVGDTTACLAYVSDPSLPSALKKVAGVLASRPIVLKIERHSELLTQLGRLVDCLGQMQHREEGGKEDMCKGGRKVWGSVLVRPLVTYASKVGGQTGSRALTIVRHLGQWV</sequence>